<evidence type="ECO:0000313" key="3">
    <source>
        <dbReference type="Proteomes" id="UP001164459"/>
    </source>
</evidence>
<dbReference type="PROSITE" id="PS51257">
    <property type="entry name" value="PROKAR_LIPOPROTEIN"/>
    <property type="match status" value="1"/>
</dbReference>
<feature type="chain" id="PRO_5045897646" description="Lipoprotein" evidence="1">
    <location>
        <begin position="21"/>
        <end position="102"/>
    </location>
</feature>
<dbReference type="RefSeq" id="WP_269039501.1">
    <property type="nucleotide sequence ID" value="NZ_CP114040.1"/>
</dbReference>
<organism evidence="2 3">
    <name type="scientific">Nannocystis punicea</name>
    <dbReference type="NCBI Taxonomy" id="2995304"/>
    <lineage>
        <taxon>Bacteria</taxon>
        <taxon>Pseudomonadati</taxon>
        <taxon>Myxococcota</taxon>
        <taxon>Polyangia</taxon>
        <taxon>Nannocystales</taxon>
        <taxon>Nannocystaceae</taxon>
        <taxon>Nannocystis</taxon>
    </lineage>
</organism>
<keyword evidence="3" id="KW-1185">Reference proteome</keyword>
<sequence length="102" mass="11230">MNQRSVIALFLALVAGAGCAKNSEEALTRAQEAATKHCDCVQEQMKKPWSEVREADCAVTQAAFYEAVKLDHSDPKAEKIYNLGRGCITKLREMDQRATAAK</sequence>
<name>A0ABY7HCZ0_9BACT</name>
<accession>A0ABY7HCZ0</accession>
<evidence type="ECO:0008006" key="4">
    <source>
        <dbReference type="Google" id="ProtNLM"/>
    </source>
</evidence>
<reference evidence="2" key="1">
    <citation type="submission" date="2022-11" db="EMBL/GenBank/DDBJ databases">
        <title>Minimal conservation of predation-associated metabolite biosynthetic gene clusters underscores biosynthetic potential of Myxococcota including descriptions for ten novel species: Archangium lansinium sp. nov., Myxococcus landrumus sp. nov., Nannocystis bai.</title>
        <authorList>
            <person name="Ahearne A."/>
            <person name="Stevens C."/>
            <person name="Dowd S."/>
        </authorList>
    </citation>
    <scope>NUCLEOTIDE SEQUENCE</scope>
    <source>
        <strain evidence="2">Fl3</strain>
    </source>
</reference>
<protein>
    <recommendedName>
        <fullName evidence="4">Lipoprotein</fullName>
    </recommendedName>
</protein>
<keyword evidence="1" id="KW-0732">Signal</keyword>
<gene>
    <name evidence="2" type="ORF">O0S08_13395</name>
</gene>
<evidence type="ECO:0000256" key="1">
    <source>
        <dbReference type="SAM" id="SignalP"/>
    </source>
</evidence>
<dbReference type="Proteomes" id="UP001164459">
    <property type="component" value="Chromosome"/>
</dbReference>
<feature type="signal peptide" evidence="1">
    <location>
        <begin position="1"/>
        <end position="20"/>
    </location>
</feature>
<evidence type="ECO:0000313" key="2">
    <source>
        <dbReference type="EMBL" id="WAS97137.1"/>
    </source>
</evidence>
<proteinExistence type="predicted"/>
<dbReference type="EMBL" id="CP114040">
    <property type="protein sequence ID" value="WAS97137.1"/>
    <property type="molecule type" value="Genomic_DNA"/>
</dbReference>